<evidence type="ECO:0000256" key="3">
    <source>
        <dbReference type="ARBA" id="ARBA00022801"/>
    </source>
</evidence>
<keyword evidence="2" id="KW-0645">Protease</keyword>
<keyword evidence="8" id="KW-1185">Reference proteome</keyword>
<evidence type="ECO:0000256" key="5">
    <source>
        <dbReference type="SAM" id="MobiDB-lite"/>
    </source>
</evidence>
<dbReference type="InterPro" id="IPR051794">
    <property type="entry name" value="PG_Endopeptidase_C40"/>
</dbReference>
<gene>
    <name evidence="7" type="ORF">PSU4_52270</name>
</gene>
<organism evidence="7 8">
    <name type="scientific">Pseudonocardia sulfidoxydans NBRC 16205</name>
    <dbReference type="NCBI Taxonomy" id="1223511"/>
    <lineage>
        <taxon>Bacteria</taxon>
        <taxon>Bacillati</taxon>
        <taxon>Actinomycetota</taxon>
        <taxon>Actinomycetes</taxon>
        <taxon>Pseudonocardiales</taxon>
        <taxon>Pseudonocardiaceae</taxon>
        <taxon>Pseudonocardia</taxon>
    </lineage>
</organism>
<dbReference type="Pfam" id="PF00877">
    <property type="entry name" value="NLPC_P60"/>
    <property type="match status" value="1"/>
</dbReference>
<proteinExistence type="inferred from homology"/>
<dbReference type="PANTHER" id="PTHR47359:SF3">
    <property type="entry name" value="NLP_P60 DOMAIN-CONTAINING PROTEIN-RELATED"/>
    <property type="match status" value="1"/>
</dbReference>
<comment type="similarity">
    <text evidence="1">Belongs to the peptidase C40 family.</text>
</comment>
<sequence>MVTFKSPPGDHAGRRTWSAVSTCPPTLPQVPALPGAGTDEVAPQPLRPYDGKDRYMATHRAVALLDKPGATRTPRPAAELIAQFGVELPSVPTDRPRHGTVLPSPRTEVDADRPANPLISAPFIPAQPSRQPDWFATGWSAPALEPVDADDALQPGRASDEVRARVAALLAEVPPTDDTELGGGALFDAHDRAPLAVVPAADDTATDATAASDAPADDADDAGGAPTAAELQAIATDRTDARRVSSAPAGLAGATAAFAVEQARRARLGGIPHQGAVAAASATVLGATAAIVAVTGGFSAHDTAADLSATVDQATQRIELAKPAEAVPQVQLSGASDTVAKKIAEAADKHRADATQIIAAARAPQRTGNAGGAGAGGSNAGGGGAGGGTVVSGSSKAAAALRAALTQQGKPYVWGAAGPSAYDCSGLVLWAYKQVGVSLPHSSSAQSRMGTPVSKSQLQPGDLVFFYSPVSHVGIYMGNGNILHASTSGQPVKISKMANMPFNSARRL</sequence>
<name>A0A511DPW3_9PSEU</name>
<dbReference type="AlphaFoldDB" id="A0A511DPW3"/>
<dbReference type="PANTHER" id="PTHR47359">
    <property type="entry name" value="PEPTIDOGLYCAN DL-ENDOPEPTIDASE CWLO"/>
    <property type="match status" value="1"/>
</dbReference>
<dbReference type="InterPro" id="IPR038765">
    <property type="entry name" value="Papain-like_cys_pep_sf"/>
</dbReference>
<protein>
    <recommendedName>
        <fullName evidence="6">NlpC/P60 domain-containing protein</fullName>
    </recommendedName>
</protein>
<dbReference type="InterPro" id="IPR000064">
    <property type="entry name" value="NLP_P60_dom"/>
</dbReference>
<accession>A0A511DPW3</accession>
<evidence type="ECO:0000313" key="8">
    <source>
        <dbReference type="Proteomes" id="UP000321685"/>
    </source>
</evidence>
<keyword evidence="4" id="KW-0788">Thiol protease</keyword>
<evidence type="ECO:0000256" key="4">
    <source>
        <dbReference type="ARBA" id="ARBA00022807"/>
    </source>
</evidence>
<reference evidence="7 8" key="1">
    <citation type="submission" date="2019-07" db="EMBL/GenBank/DDBJ databases">
        <title>Whole genome shotgun sequence of Pseudonocardia sulfidoxydans NBRC 16205.</title>
        <authorList>
            <person name="Hosoyama A."/>
            <person name="Uohara A."/>
            <person name="Ohji S."/>
            <person name="Ichikawa N."/>
        </authorList>
    </citation>
    <scope>NUCLEOTIDE SEQUENCE [LARGE SCALE GENOMIC DNA]</scope>
    <source>
        <strain evidence="7 8">NBRC 16205</strain>
    </source>
</reference>
<dbReference type="SUPFAM" id="SSF54001">
    <property type="entry name" value="Cysteine proteinases"/>
    <property type="match status" value="1"/>
</dbReference>
<feature type="region of interest" description="Disordered" evidence="5">
    <location>
        <begin position="89"/>
        <end position="113"/>
    </location>
</feature>
<comment type="caution">
    <text evidence="7">The sequence shown here is derived from an EMBL/GenBank/DDBJ whole genome shotgun (WGS) entry which is preliminary data.</text>
</comment>
<dbReference type="GO" id="GO:0008234">
    <property type="term" value="F:cysteine-type peptidase activity"/>
    <property type="evidence" value="ECO:0007669"/>
    <property type="project" value="UniProtKB-KW"/>
</dbReference>
<evidence type="ECO:0000259" key="6">
    <source>
        <dbReference type="PROSITE" id="PS51935"/>
    </source>
</evidence>
<keyword evidence="3" id="KW-0378">Hydrolase</keyword>
<evidence type="ECO:0000256" key="1">
    <source>
        <dbReference type="ARBA" id="ARBA00007074"/>
    </source>
</evidence>
<evidence type="ECO:0000313" key="7">
    <source>
        <dbReference type="EMBL" id="GEL26273.1"/>
    </source>
</evidence>
<evidence type="ECO:0000256" key="2">
    <source>
        <dbReference type="ARBA" id="ARBA00022670"/>
    </source>
</evidence>
<feature type="region of interest" description="Disordered" evidence="5">
    <location>
        <begin position="204"/>
        <end position="224"/>
    </location>
</feature>
<feature type="compositionally biased region" description="Low complexity" evidence="5">
    <location>
        <begin position="204"/>
        <end position="214"/>
    </location>
</feature>
<dbReference type="Gene3D" id="3.90.1720.10">
    <property type="entry name" value="endopeptidase domain like (from Nostoc punctiforme)"/>
    <property type="match status" value="1"/>
</dbReference>
<dbReference type="PROSITE" id="PS51935">
    <property type="entry name" value="NLPC_P60"/>
    <property type="match status" value="1"/>
</dbReference>
<feature type="domain" description="NlpC/P60" evidence="6">
    <location>
        <begin position="394"/>
        <end position="508"/>
    </location>
</feature>
<dbReference type="Proteomes" id="UP000321685">
    <property type="component" value="Unassembled WGS sequence"/>
</dbReference>
<feature type="region of interest" description="Disordered" evidence="5">
    <location>
        <begin position="1"/>
        <end position="42"/>
    </location>
</feature>
<dbReference type="GO" id="GO:0006508">
    <property type="term" value="P:proteolysis"/>
    <property type="evidence" value="ECO:0007669"/>
    <property type="project" value="UniProtKB-KW"/>
</dbReference>
<dbReference type="EMBL" id="BJVJ01000082">
    <property type="protein sequence ID" value="GEL26273.1"/>
    <property type="molecule type" value="Genomic_DNA"/>
</dbReference>